<proteinExistence type="predicted"/>
<evidence type="ECO:0000313" key="4">
    <source>
        <dbReference type="EMBL" id="HIV23185.1"/>
    </source>
</evidence>
<feature type="domain" description="Beta-lactamase class A catalytic" evidence="3">
    <location>
        <begin position="212"/>
        <end position="359"/>
    </location>
</feature>
<dbReference type="SUPFAM" id="SSF56601">
    <property type="entry name" value="beta-lactamase/transpeptidase-like"/>
    <property type="match status" value="1"/>
</dbReference>
<feature type="signal peptide" evidence="2">
    <location>
        <begin position="1"/>
        <end position="26"/>
    </location>
</feature>
<evidence type="ECO:0000256" key="1">
    <source>
        <dbReference type="SAM" id="MobiDB-lite"/>
    </source>
</evidence>
<reference evidence="4" key="1">
    <citation type="submission" date="2020-10" db="EMBL/GenBank/DDBJ databases">
        <authorList>
            <person name="Gilroy R."/>
        </authorList>
    </citation>
    <scope>NUCLEOTIDE SEQUENCE</scope>
    <source>
        <strain evidence="4">ChiBcec6-7307</strain>
    </source>
</reference>
<reference evidence="4" key="2">
    <citation type="journal article" date="2021" name="PeerJ">
        <title>Extensive microbial diversity within the chicken gut microbiome revealed by metagenomics and culture.</title>
        <authorList>
            <person name="Gilroy R."/>
            <person name="Ravi A."/>
            <person name="Getino M."/>
            <person name="Pursley I."/>
            <person name="Horton D.L."/>
            <person name="Alikhan N.F."/>
            <person name="Baker D."/>
            <person name="Gharbi K."/>
            <person name="Hall N."/>
            <person name="Watson M."/>
            <person name="Adriaenssens E.M."/>
            <person name="Foster-Nyarko E."/>
            <person name="Jarju S."/>
            <person name="Secka A."/>
            <person name="Antonio M."/>
            <person name="Oren A."/>
            <person name="Chaudhuri R.R."/>
            <person name="La Ragione R."/>
            <person name="Hildebrand F."/>
            <person name="Pallen M.J."/>
        </authorList>
    </citation>
    <scope>NUCLEOTIDE SEQUENCE</scope>
    <source>
        <strain evidence="4">ChiBcec6-7307</strain>
    </source>
</reference>
<dbReference type="PANTHER" id="PTHR35333:SF3">
    <property type="entry name" value="BETA-LACTAMASE-TYPE TRANSPEPTIDASE FOLD CONTAINING PROTEIN"/>
    <property type="match status" value="1"/>
</dbReference>
<feature type="region of interest" description="Disordered" evidence="1">
    <location>
        <begin position="416"/>
        <end position="473"/>
    </location>
</feature>
<dbReference type="GO" id="GO:0046677">
    <property type="term" value="P:response to antibiotic"/>
    <property type="evidence" value="ECO:0007669"/>
    <property type="project" value="InterPro"/>
</dbReference>
<accession>A0A9D1T8B1</accession>
<dbReference type="EMBL" id="DVOS01000040">
    <property type="protein sequence ID" value="HIV23185.1"/>
    <property type="molecule type" value="Genomic_DNA"/>
</dbReference>
<dbReference type="InterPro" id="IPR045155">
    <property type="entry name" value="Beta-lactam_cat"/>
</dbReference>
<evidence type="ECO:0000256" key="2">
    <source>
        <dbReference type="SAM" id="SignalP"/>
    </source>
</evidence>
<feature type="compositionally biased region" description="Acidic residues" evidence="1">
    <location>
        <begin position="456"/>
        <end position="473"/>
    </location>
</feature>
<protein>
    <submittedName>
        <fullName evidence="4">Serine hydrolase</fullName>
    </submittedName>
</protein>
<feature type="compositionally biased region" description="Acidic residues" evidence="1">
    <location>
        <begin position="418"/>
        <end position="436"/>
    </location>
</feature>
<dbReference type="InterPro" id="IPR000871">
    <property type="entry name" value="Beta-lactam_class-A"/>
</dbReference>
<dbReference type="AlphaFoldDB" id="A0A9D1T8B1"/>
<keyword evidence="2" id="KW-0732">Signal</keyword>
<dbReference type="Gene3D" id="3.40.710.10">
    <property type="entry name" value="DD-peptidase/beta-lactamase superfamily"/>
    <property type="match status" value="1"/>
</dbReference>
<sequence length="473" mass="51855">MKKSVPIRRRGTAALLAGLGLLPALAGGSRPVLAAGLPEETELVRETENGAGPSGTEETVSSDSLSAFAELAALSPAQLAVRKDLLQLRVRLGDDFFFPMTAKEASMEECRHDSLLSRAAELSRTPLTFDTLPGCPLPVYTVRSIEQLERQVISLTESYSGQWSVYVKNLTTGDTFTVNDVPMKSASVMKLFVMGTLYEAIADGELERTQEVTDLLTTMICDSSNEATNRLLAMMGDGSYAAGIEKVNDYIVSHGYSAMTHEYNGFNDPATINDPDHSNQISAADCGLLLERIYRRTFGSRQICNEVEELMLNQNTRYKIPGGLPEDALVGNKTGEMSTVENDVAIVYADRSDYILCVLSQDWDSGDTAISHIQEISALVYEFFQDPAYYGEQASDTFEELAELSAWEKILEIRQAEETESETEEEETETESELLDLEAAFPLLYPDSAEASPALDETEPVTEADSDGQEELS</sequence>
<feature type="chain" id="PRO_5039283566" evidence="2">
    <location>
        <begin position="27"/>
        <end position="473"/>
    </location>
</feature>
<dbReference type="Proteomes" id="UP000886889">
    <property type="component" value="Unassembled WGS sequence"/>
</dbReference>
<evidence type="ECO:0000313" key="5">
    <source>
        <dbReference type="Proteomes" id="UP000886889"/>
    </source>
</evidence>
<dbReference type="GO" id="GO:0008800">
    <property type="term" value="F:beta-lactamase activity"/>
    <property type="evidence" value="ECO:0007669"/>
    <property type="project" value="InterPro"/>
</dbReference>
<organism evidence="4 5">
    <name type="scientific">Candidatus Merdiplasma excrementigallinarum</name>
    <dbReference type="NCBI Taxonomy" id="2840864"/>
    <lineage>
        <taxon>Bacteria</taxon>
        <taxon>Bacillati</taxon>
        <taxon>Bacillota</taxon>
        <taxon>Clostridia</taxon>
        <taxon>Lachnospirales</taxon>
        <taxon>Lachnospiraceae</taxon>
        <taxon>Lachnospiraceae incertae sedis</taxon>
        <taxon>Candidatus Merdiplasma</taxon>
    </lineage>
</organism>
<dbReference type="InterPro" id="IPR012338">
    <property type="entry name" value="Beta-lactam/transpept-like"/>
</dbReference>
<dbReference type="Pfam" id="PF13354">
    <property type="entry name" value="Beta-lactamase2"/>
    <property type="match status" value="1"/>
</dbReference>
<dbReference type="GO" id="GO:0030655">
    <property type="term" value="P:beta-lactam antibiotic catabolic process"/>
    <property type="evidence" value="ECO:0007669"/>
    <property type="project" value="InterPro"/>
</dbReference>
<gene>
    <name evidence="4" type="ORF">IAC80_04515</name>
</gene>
<evidence type="ECO:0000259" key="3">
    <source>
        <dbReference type="Pfam" id="PF13354"/>
    </source>
</evidence>
<dbReference type="PANTHER" id="PTHR35333">
    <property type="entry name" value="BETA-LACTAMASE"/>
    <property type="match status" value="1"/>
</dbReference>
<keyword evidence="4" id="KW-0378">Hydrolase</keyword>
<comment type="caution">
    <text evidence="4">The sequence shown here is derived from an EMBL/GenBank/DDBJ whole genome shotgun (WGS) entry which is preliminary data.</text>
</comment>
<name>A0A9D1T8B1_9FIRM</name>